<sequence length="1109" mass="122930">MFPSPSHKLWLFAGYALLAASQMVSSQDLDDVSLRGRVRDAHGSVVVGATVTATLRDTARARQAVTDEEGRFSLLELEPGSYIVRAAAPGFATAEIAIETIAGQTVELDIALHPVGVAAEQTVVAETGPYVPDVSRTVIGATVTREEVESLPVQSRAPYDLVFTLSNVTEPPFSDRDLAEDRDSNPRMTPEEAGLFALSGGPAYSNNLTIEGFDNNDDRAARERFQPSMESVEEVQIITNQFAAEYGRASGGRVNLRVRRGTNELRGKLFDFFRDESLEANTFRNNARGLKRLPLQRHDLGFAVGGPVMLPRFAGPLRYNGLGRTYFFLAYEFNTVLDSTLIDTLVPIQQNPRFPLPPPTTLVGRRLETEATPPNQPAELAPFVDRVSTPSRKHETVLRVDHEFSQRHSGMFLYQHGRLRNRRQMSGGNRLREAFQTRYRASDALAYADTRLLTPKLINQFRAQASRLAPEEHAPSSRPVVTIALNDPLGRSGTLVAGSSSLGATLRREARLQLQDSLTSTRGTHTFKTGGELQLVRSAFRDLADLAGTYSFASAGDFLANQPSRFRQSFQPDSVQRNVYLAFFAQDEWRPANNFTLSFGLRYERETIIADGDNWGPRIGIAFDPTKGGKMVLRAGAGIFYNRALLRTIDDFTLGTRRLIFDTDLLRDPATGRALTPAQRRAFIAANLNFPETLTLSSPLVQRFATSETGFMRRLDPNLRIPESYQLSFGIEREIKRGWMIEANYAWVRGLHLWREFNANAPVLPAGYSDFTAYLLSRDFPNFRDAAGVRPLYDASTAGEFIRFMLTPNDPANPNSIGRIVEAGVPISLVNLNGTSQTALEIAHAAVNDLRPDPTRGEIEQLASIGNSSYRGLTLETRHRLMGAKGGFSFTLRASYTLSKLISDGELNTSDALRPGDFRHELARSLLDRRHRFALSGIFDLPAWLGRLRLAPILRLASSAPFNITLGADRNLDDVDNDRPNFSDDPASIRFRRPGEPLDQKLVQVFSLPTIGSTGNLPRNAGTGPALFAFDLNIARVFRLGESARLQALVECDNVLNKTVFSFGAEFINFNALGANATPEQRSAFKDTFLVPQRTLRPRQIRLGLRLEF</sequence>
<keyword evidence="8" id="KW-0675">Receptor</keyword>
<evidence type="ECO:0000313" key="8">
    <source>
        <dbReference type="EMBL" id="CDM64697.1"/>
    </source>
</evidence>
<evidence type="ECO:0000256" key="5">
    <source>
        <dbReference type="ARBA" id="ARBA00023136"/>
    </source>
</evidence>
<dbReference type="SUPFAM" id="SSF56935">
    <property type="entry name" value="Porins"/>
    <property type="match status" value="1"/>
</dbReference>
<dbReference type="InterPro" id="IPR036942">
    <property type="entry name" value="Beta-barrel_TonB_sf"/>
</dbReference>
<dbReference type="PANTHER" id="PTHR30069">
    <property type="entry name" value="TONB-DEPENDENT OUTER MEMBRANE RECEPTOR"/>
    <property type="match status" value="1"/>
</dbReference>
<keyword evidence="9" id="KW-1185">Reference proteome</keyword>
<dbReference type="Pfam" id="PF25183">
    <property type="entry name" value="OMP_b-brl_4"/>
    <property type="match status" value="2"/>
</dbReference>
<dbReference type="InterPro" id="IPR057601">
    <property type="entry name" value="Oar-like_b-barrel"/>
</dbReference>
<comment type="subcellular location">
    <subcellularLocation>
        <location evidence="1">Cell outer membrane</location>
        <topology evidence="1">Multi-pass membrane protein</topology>
    </subcellularLocation>
</comment>
<dbReference type="OrthoDB" id="97893at2"/>
<dbReference type="Gene3D" id="2.40.170.20">
    <property type="entry name" value="TonB-dependent receptor, beta-barrel domain"/>
    <property type="match status" value="1"/>
</dbReference>
<keyword evidence="5" id="KW-0472">Membrane</keyword>
<dbReference type="GO" id="GO:0009279">
    <property type="term" value="C:cell outer membrane"/>
    <property type="evidence" value="ECO:0007669"/>
    <property type="project" value="UniProtKB-SubCell"/>
</dbReference>
<accession>A0A0B6WVA7</accession>
<keyword evidence="6" id="KW-0998">Cell outer membrane</keyword>
<gene>
    <name evidence="8" type="ORF">PYK22_00692</name>
</gene>
<reference evidence="8 9" key="2">
    <citation type="submission" date="2015-01" db="EMBL/GenBank/DDBJ databases">
        <title>Complete genome sequence of Pyrinomonas methylaliphatogenes type strain K22T.</title>
        <authorList>
            <person name="Lee K.C.Y."/>
            <person name="Power J.F."/>
            <person name="Dunfield P.F."/>
            <person name="Morgan X.C."/>
            <person name="Huttenhower C."/>
            <person name="Stott M.B."/>
        </authorList>
    </citation>
    <scope>NUCLEOTIDE SEQUENCE [LARGE SCALE GENOMIC DNA]</scope>
    <source>
        <strain evidence="8 9">K22</strain>
    </source>
</reference>
<organism evidence="8 9">
    <name type="scientific">Pyrinomonas methylaliphatogenes</name>
    <dbReference type="NCBI Taxonomy" id="454194"/>
    <lineage>
        <taxon>Bacteria</taxon>
        <taxon>Pseudomonadati</taxon>
        <taxon>Acidobacteriota</taxon>
        <taxon>Blastocatellia</taxon>
        <taxon>Blastocatellales</taxon>
        <taxon>Pyrinomonadaceae</taxon>
        <taxon>Pyrinomonas</taxon>
    </lineage>
</organism>
<dbReference type="Pfam" id="PF13620">
    <property type="entry name" value="CarboxypepD_reg"/>
    <property type="match status" value="1"/>
</dbReference>
<evidence type="ECO:0000256" key="3">
    <source>
        <dbReference type="ARBA" id="ARBA00022452"/>
    </source>
</evidence>
<dbReference type="EMBL" id="CBXV010000002">
    <property type="protein sequence ID" value="CDM64697.1"/>
    <property type="molecule type" value="Genomic_DNA"/>
</dbReference>
<evidence type="ECO:0000256" key="6">
    <source>
        <dbReference type="ARBA" id="ARBA00023237"/>
    </source>
</evidence>
<dbReference type="Proteomes" id="UP000031518">
    <property type="component" value="Unassembled WGS sequence"/>
</dbReference>
<evidence type="ECO:0000256" key="2">
    <source>
        <dbReference type="ARBA" id="ARBA00022448"/>
    </source>
</evidence>
<reference evidence="8 9" key="1">
    <citation type="submission" date="2013-12" db="EMBL/GenBank/DDBJ databases">
        <authorList>
            <person name="Stott M."/>
        </authorList>
    </citation>
    <scope>NUCLEOTIDE SEQUENCE [LARGE SCALE GENOMIC DNA]</scope>
    <source>
        <strain evidence="8 9">K22</strain>
    </source>
</reference>
<feature type="domain" description="TonB-dependent transporter Oar-like beta-barrel" evidence="7">
    <location>
        <begin position="610"/>
        <end position="1063"/>
    </location>
</feature>
<dbReference type="AlphaFoldDB" id="A0A0B6WVA7"/>
<keyword evidence="2" id="KW-0813">Transport</keyword>
<dbReference type="SUPFAM" id="SSF49464">
    <property type="entry name" value="Carboxypeptidase regulatory domain-like"/>
    <property type="match status" value="1"/>
</dbReference>
<evidence type="ECO:0000256" key="1">
    <source>
        <dbReference type="ARBA" id="ARBA00004571"/>
    </source>
</evidence>
<dbReference type="PANTHER" id="PTHR30069:SF46">
    <property type="entry name" value="OAR PROTEIN"/>
    <property type="match status" value="1"/>
</dbReference>
<evidence type="ECO:0000313" key="9">
    <source>
        <dbReference type="Proteomes" id="UP000031518"/>
    </source>
</evidence>
<protein>
    <submittedName>
        <fullName evidence="8">Outer membrane receptor protein</fullName>
    </submittedName>
</protein>
<proteinExistence type="predicted"/>
<dbReference type="Gene3D" id="2.60.40.1120">
    <property type="entry name" value="Carboxypeptidase-like, regulatory domain"/>
    <property type="match status" value="1"/>
</dbReference>
<dbReference type="RefSeq" id="WP_083437570.1">
    <property type="nucleotide sequence ID" value="NZ_CBXV010000002.1"/>
</dbReference>
<evidence type="ECO:0000259" key="7">
    <source>
        <dbReference type="Pfam" id="PF25183"/>
    </source>
</evidence>
<dbReference type="GO" id="GO:0015344">
    <property type="term" value="F:siderophore uptake transmembrane transporter activity"/>
    <property type="evidence" value="ECO:0007669"/>
    <property type="project" value="TreeGrafter"/>
</dbReference>
<keyword evidence="4" id="KW-0812">Transmembrane</keyword>
<dbReference type="GO" id="GO:0044718">
    <property type="term" value="P:siderophore transmembrane transport"/>
    <property type="evidence" value="ECO:0007669"/>
    <property type="project" value="TreeGrafter"/>
</dbReference>
<feature type="domain" description="TonB-dependent transporter Oar-like beta-barrel" evidence="7">
    <location>
        <begin position="259"/>
        <end position="347"/>
    </location>
</feature>
<dbReference type="STRING" id="454194.PYK22_00692"/>
<dbReference type="InterPro" id="IPR039426">
    <property type="entry name" value="TonB-dep_rcpt-like"/>
</dbReference>
<dbReference type="InterPro" id="IPR008969">
    <property type="entry name" value="CarboxyPept-like_regulatory"/>
</dbReference>
<keyword evidence="3" id="KW-1134">Transmembrane beta strand</keyword>
<evidence type="ECO:0000256" key="4">
    <source>
        <dbReference type="ARBA" id="ARBA00022692"/>
    </source>
</evidence>
<name>A0A0B6WVA7_9BACT</name>